<reference evidence="2" key="1">
    <citation type="journal article" date="2020" name="Nature">
        <title>Giant virus diversity and host interactions through global metagenomics.</title>
        <authorList>
            <person name="Schulz F."/>
            <person name="Roux S."/>
            <person name="Paez-Espino D."/>
            <person name="Jungbluth S."/>
            <person name="Walsh D.A."/>
            <person name="Denef V.J."/>
            <person name="McMahon K.D."/>
            <person name="Konstantinidis K.T."/>
            <person name="Eloe-Fadrosh E.A."/>
            <person name="Kyrpides N.C."/>
            <person name="Woyke T."/>
        </authorList>
    </citation>
    <scope>NUCLEOTIDE SEQUENCE</scope>
    <source>
        <strain evidence="2">GVMAG-M-3300022752-39</strain>
    </source>
</reference>
<accession>A0A6C0CUI3</accession>
<feature type="region of interest" description="Disordered" evidence="1">
    <location>
        <begin position="1"/>
        <end position="51"/>
    </location>
</feature>
<evidence type="ECO:0000313" key="2">
    <source>
        <dbReference type="EMBL" id="QHT07907.1"/>
    </source>
</evidence>
<proteinExistence type="predicted"/>
<organism evidence="2">
    <name type="scientific">viral metagenome</name>
    <dbReference type="NCBI Taxonomy" id="1070528"/>
    <lineage>
        <taxon>unclassified sequences</taxon>
        <taxon>metagenomes</taxon>
        <taxon>organismal metagenomes</taxon>
    </lineage>
</organism>
<feature type="compositionally biased region" description="Low complexity" evidence="1">
    <location>
        <begin position="1"/>
        <end position="10"/>
    </location>
</feature>
<sequence length="296" mass="33057">MSSSRANAAARQRRASDTQQTQQQSSYSSSGSKTRFVQQQQEAPQPPMNPKLSISDAIALITLRLGRVENIVSNYDPNAVSSSSGNRQMNYDENMRMVDEQVFNSIVSRLEALEKGRNLGAPGNAQVEQRLSVLEKNQKMLIEKQQQMPVVTTTTTPVETTIVNDVAEEKLKPMEESIQYVKSELSSLKDLLLKLQSFTMETNQKLADIVFDVEDKPASALNNAFMMSLHNSGFNMNMDSGIRILDSENEHDADIDVQDDGVEMIDEVKDTIQTTNLKELVKQELMNEEEGASSML</sequence>
<protein>
    <submittedName>
        <fullName evidence="2">Uncharacterized protein</fullName>
    </submittedName>
</protein>
<name>A0A6C0CUI3_9ZZZZ</name>
<dbReference type="AlphaFoldDB" id="A0A6C0CUI3"/>
<evidence type="ECO:0000256" key="1">
    <source>
        <dbReference type="SAM" id="MobiDB-lite"/>
    </source>
</evidence>
<feature type="compositionally biased region" description="Low complexity" evidence="1">
    <location>
        <begin position="17"/>
        <end position="35"/>
    </location>
</feature>
<dbReference type="EMBL" id="MN739489">
    <property type="protein sequence ID" value="QHT07907.1"/>
    <property type="molecule type" value="Genomic_DNA"/>
</dbReference>